<evidence type="ECO:0000256" key="1">
    <source>
        <dbReference type="ARBA" id="ARBA00007812"/>
    </source>
</evidence>
<evidence type="ECO:0000259" key="4">
    <source>
        <dbReference type="Pfam" id="PF00205"/>
    </source>
</evidence>
<name>A0ABN1K7U3_9BURK</name>
<evidence type="ECO:0000259" key="5">
    <source>
        <dbReference type="Pfam" id="PF02775"/>
    </source>
</evidence>
<accession>A0ABN1K7U3</accession>
<dbReference type="InterPro" id="IPR029035">
    <property type="entry name" value="DHS-like_NAD/FAD-binding_dom"/>
</dbReference>
<dbReference type="Gene3D" id="3.40.50.1220">
    <property type="entry name" value="TPP-binding domain"/>
    <property type="match status" value="1"/>
</dbReference>
<sequence length="590" mass="62908">MKHVGDLLAKMLLDYEVDFVFGMPGGQTTALHQGIARLAPRIEHILVRDERSAPYAADAYARLTGKPGVCDVTVGPGATKLTDGIVEAYNASIPMICIVGELPLDWVTLRHKGVASQGFDQQGFFQSISKEVFMVPSVTALPDIVRAAFRIATSPRPGPVVIIVPHDVMDAPWDDSQVIPVDKRCIQAPSSRYRPEDAELQRAAALIAKARRPAIIAGGGVHASGAAELLTAFCDRVQPLHVSSLSGKGSVPETRPYAAGVLNPLGSAAAIQLIKEADLLIWCGSKASQNTAMNWTLPLAGQANITIDADPTEHGRTFQPTVALCGDVRATLAALDGMVSATPKPEWLARIAEVKAGKQRGLDQEKASTQLPIIPPIVMAGLAARLQAEDVVISDASFSAGWIAQYIPATQSGRHFLYARGQGGLGYASPAAIGAAAVLQRRGGRVVTLAGDGGHAFAVGELATLAQNRMRVVNIVINNGTLGWLQMWQEVFFEDLRKSVDLAVGDKPDFAAAGTAMGLLGLKVMRPEELDAALDAAFAHDGPSLVEVMIDPRATPIHSFRRRMEDPNPKAPVRPGTVYELRQWKLASEL</sequence>
<dbReference type="Gene3D" id="3.40.50.970">
    <property type="match status" value="2"/>
</dbReference>
<dbReference type="CDD" id="cd00568">
    <property type="entry name" value="TPP_enzymes"/>
    <property type="match status" value="1"/>
</dbReference>
<evidence type="ECO:0000313" key="7">
    <source>
        <dbReference type="EMBL" id="GAA0757706.1"/>
    </source>
</evidence>
<dbReference type="Proteomes" id="UP001500279">
    <property type="component" value="Unassembled WGS sequence"/>
</dbReference>
<dbReference type="RefSeq" id="WP_141287971.1">
    <property type="nucleotide sequence ID" value="NZ_BAAAEW010000024.1"/>
</dbReference>
<dbReference type="InterPro" id="IPR012000">
    <property type="entry name" value="Thiamin_PyroP_enz_cen_dom"/>
</dbReference>
<evidence type="ECO:0000256" key="3">
    <source>
        <dbReference type="RuleBase" id="RU362132"/>
    </source>
</evidence>
<comment type="caution">
    <text evidence="7">The sequence shown here is derived from an EMBL/GenBank/DDBJ whole genome shotgun (WGS) entry which is preliminary data.</text>
</comment>
<dbReference type="Pfam" id="PF00205">
    <property type="entry name" value="TPP_enzyme_M"/>
    <property type="match status" value="1"/>
</dbReference>
<dbReference type="PANTHER" id="PTHR18968:SF13">
    <property type="entry name" value="ACETOLACTATE SYNTHASE CATALYTIC SUBUNIT, MITOCHONDRIAL"/>
    <property type="match status" value="1"/>
</dbReference>
<dbReference type="SUPFAM" id="SSF52518">
    <property type="entry name" value="Thiamin diphosphate-binding fold (THDP-binding)"/>
    <property type="match status" value="2"/>
</dbReference>
<keyword evidence="8" id="KW-1185">Reference proteome</keyword>
<dbReference type="EMBL" id="BAAAEW010000024">
    <property type="protein sequence ID" value="GAA0757706.1"/>
    <property type="molecule type" value="Genomic_DNA"/>
</dbReference>
<keyword evidence="2 3" id="KW-0786">Thiamine pyrophosphate</keyword>
<dbReference type="SUPFAM" id="SSF52467">
    <property type="entry name" value="DHS-like NAD/FAD-binding domain"/>
    <property type="match status" value="1"/>
</dbReference>
<dbReference type="InterPro" id="IPR011766">
    <property type="entry name" value="TPP_enzyme_TPP-bd"/>
</dbReference>
<dbReference type="PANTHER" id="PTHR18968">
    <property type="entry name" value="THIAMINE PYROPHOSPHATE ENZYMES"/>
    <property type="match status" value="1"/>
</dbReference>
<dbReference type="CDD" id="cd07035">
    <property type="entry name" value="TPP_PYR_POX_like"/>
    <property type="match status" value="1"/>
</dbReference>
<dbReference type="Pfam" id="PF02776">
    <property type="entry name" value="TPP_enzyme_N"/>
    <property type="match status" value="1"/>
</dbReference>
<feature type="domain" description="Thiamine pyrophosphate enzyme N-terminal TPP-binding" evidence="6">
    <location>
        <begin position="3"/>
        <end position="122"/>
    </location>
</feature>
<feature type="domain" description="Thiamine pyrophosphate enzyme central" evidence="4">
    <location>
        <begin position="200"/>
        <end position="335"/>
    </location>
</feature>
<dbReference type="InterPro" id="IPR045229">
    <property type="entry name" value="TPP_enz"/>
</dbReference>
<protein>
    <submittedName>
        <fullName evidence="7">Thiamine pyrophosphate-binding protein</fullName>
    </submittedName>
</protein>
<organism evidence="7 8">
    <name type="scientific">Ideonella azotifigens</name>
    <dbReference type="NCBI Taxonomy" id="513160"/>
    <lineage>
        <taxon>Bacteria</taxon>
        <taxon>Pseudomonadati</taxon>
        <taxon>Pseudomonadota</taxon>
        <taxon>Betaproteobacteria</taxon>
        <taxon>Burkholderiales</taxon>
        <taxon>Sphaerotilaceae</taxon>
        <taxon>Ideonella</taxon>
    </lineage>
</organism>
<evidence type="ECO:0000259" key="6">
    <source>
        <dbReference type="Pfam" id="PF02776"/>
    </source>
</evidence>
<reference evidence="7 8" key="1">
    <citation type="journal article" date="2019" name="Int. J. Syst. Evol. Microbiol.">
        <title>The Global Catalogue of Microorganisms (GCM) 10K type strain sequencing project: providing services to taxonomists for standard genome sequencing and annotation.</title>
        <authorList>
            <consortium name="The Broad Institute Genomics Platform"/>
            <consortium name="The Broad Institute Genome Sequencing Center for Infectious Disease"/>
            <person name="Wu L."/>
            <person name="Ma J."/>
        </authorList>
    </citation>
    <scope>NUCLEOTIDE SEQUENCE [LARGE SCALE GENOMIC DNA]</scope>
    <source>
        <strain evidence="7 8">JCM 15503</strain>
    </source>
</reference>
<feature type="domain" description="Thiamine pyrophosphate enzyme TPP-binding" evidence="5">
    <location>
        <begin position="399"/>
        <end position="548"/>
    </location>
</feature>
<comment type="similarity">
    <text evidence="1 3">Belongs to the TPP enzyme family.</text>
</comment>
<evidence type="ECO:0000313" key="8">
    <source>
        <dbReference type="Proteomes" id="UP001500279"/>
    </source>
</evidence>
<dbReference type="InterPro" id="IPR029061">
    <property type="entry name" value="THDP-binding"/>
</dbReference>
<gene>
    <name evidence="7" type="ORF">GCM10009107_37490</name>
</gene>
<proteinExistence type="inferred from homology"/>
<evidence type="ECO:0000256" key="2">
    <source>
        <dbReference type="ARBA" id="ARBA00023052"/>
    </source>
</evidence>
<dbReference type="InterPro" id="IPR012001">
    <property type="entry name" value="Thiamin_PyroP_enz_TPP-bd_dom"/>
</dbReference>
<dbReference type="Pfam" id="PF02775">
    <property type="entry name" value="TPP_enzyme_C"/>
    <property type="match status" value="1"/>
</dbReference>